<name>A0A5P8W819_9NOSO</name>
<protein>
    <submittedName>
        <fullName evidence="1">Uncharacterized protein</fullName>
    </submittedName>
</protein>
<organism evidence="1 2">
    <name type="scientific">Nostoc sphaeroides CCNUC1</name>
    <dbReference type="NCBI Taxonomy" id="2653204"/>
    <lineage>
        <taxon>Bacteria</taxon>
        <taxon>Bacillati</taxon>
        <taxon>Cyanobacteriota</taxon>
        <taxon>Cyanophyceae</taxon>
        <taxon>Nostocales</taxon>
        <taxon>Nostocaceae</taxon>
        <taxon>Nostoc</taxon>
    </lineage>
</organism>
<keyword evidence="2" id="KW-1185">Reference proteome</keyword>
<gene>
    <name evidence="1" type="ORF">GXM_06431</name>
</gene>
<evidence type="ECO:0000313" key="1">
    <source>
        <dbReference type="EMBL" id="QFS48937.1"/>
    </source>
</evidence>
<evidence type="ECO:0000313" key="2">
    <source>
        <dbReference type="Proteomes" id="UP000326678"/>
    </source>
</evidence>
<sequence length="39" mass="4183">MDIGEVISISGKNSLDTEIENAGELLNTLSCPRVLLHIS</sequence>
<proteinExistence type="predicted"/>
<dbReference type="EMBL" id="CP045226">
    <property type="protein sequence ID" value="QFS48937.1"/>
    <property type="molecule type" value="Genomic_DNA"/>
</dbReference>
<dbReference type="Proteomes" id="UP000326678">
    <property type="component" value="Chromosome Gxm1"/>
</dbReference>
<dbReference type="KEGG" id="nsh:GXM_06431"/>
<reference evidence="1 2" key="1">
    <citation type="submission" date="2019-10" db="EMBL/GenBank/DDBJ databases">
        <title>Genomic and transcriptomic insights into the perfect genentic adaptation of a filamentous nitrogen-fixing cyanobacterium to rice fields.</title>
        <authorList>
            <person name="Chen Z."/>
        </authorList>
    </citation>
    <scope>NUCLEOTIDE SEQUENCE [LARGE SCALE GENOMIC DNA]</scope>
    <source>
        <strain evidence="1">CCNUC1</strain>
    </source>
</reference>
<accession>A0A5P8W819</accession>
<dbReference type="AlphaFoldDB" id="A0A5P8W819"/>